<sequence>MNLDKPSIDMRKLKEYVEMNRSYTLIENEEDIELHFSPEFPEAMSHLPDGEPVTHIMTGKLVEGKGLLFKIH</sequence>
<organism evidence="1">
    <name type="scientific">mine drainage metagenome</name>
    <dbReference type="NCBI Taxonomy" id="410659"/>
    <lineage>
        <taxon>unclassified sequences</taxon>
        <taxon>metagenomes</taxon>
        <taxon>ecological metagenomes</taxon>
    </lineage>
</organism>
<proteinExistence type="predicted"/>
<protein>
    <submittedName>
        <fullName evidence="1">Uncharacterized protein</fullName>
    </submittedName>
</protein>
<reference evidence="1" key="1">
    <citation type="submission" date="2013-08" db="EMBL/GenBank/DDBJ databases">
        <authorList>
            <person name="Mendez C."/>
            <person name="Richter M."/>
            <person name="Ferrer M."/>
            <person name="Sanchez J."/>
        </authorList>
    </citation>
    <scope>NUCLEOTIDE SEQUENCE</scope>
</reference>
<dbReference type="EMBL" id="AUZX01008450">
    <property type="protein sequence ID" value="EQD55866.1"/>
    <property type="molecule type" value="Genomic_DNA"/>
</dbReference>
<gene>
    <name evidence="1" type="ORF">B1A_11761</name>
</gene>
<accession>T1A5D1</accession>
<name>T1A5D1_9ZZZZ</name>
<comment type="caution">
    <text evidence="1">The sequence shown here is derived from an EMBL/GenBank/DDBJ whole genome shotgun (WGS) entry which is preliminary data.</text>
</comment>
<dbReference type="AlphaFoldDB" id="T1A5D1"/>
<evidence type="ECO:0000313" key="1">
    <source>
        <dbReference type="EMBL" id="EQD55866.1"/>
    </source>
</evidence>
<feature type="non-terminal residue" evidence="1">
    <location>
        <position position="72"/>
    </location>
</feature>
<reference evidence="1" key="2">
    <citation type="journal article" date="2014" name="ISME J.">
        <title>Microbial stratification in low pH oxic and suboxic macroscopic growths along an acid mine drainage.</title>
        <authorList>
            <person name="Mendez-Garcia C."/>
            <person name="Mesa V."/>
            <person name="Sprenger R.R."/>
            <person name="Richter M."/>
            <person name="Diez M.S."/>
            <person name="Solano J."/>
            <person name="Bargiela R."/>
            <person name="Golyshina O.V."/>
            <person name="Manteca A."/>
            <person name="Ramos J.L."/>
            <person name="Gallego J.R."/>
            <person name="Llorente I."/>
            <person name="Martins Dos Santos V.A."/>
            <person name="Jensen O.N."/>
            <person name="Pelaez A.I."/>
            <person name="Sanchez J."/>
            <person name="Ferrer M."/>
        </authorList>
    </citation>
    <scope>NUCLEOTIDE SEQUENCE</scope>
</reference>